<accession>K6WEH5</accession>
<dbReference type="Proteomes" id="UP000008363">
    <property type="component" value="Unassembled WGS sequence"/>
</dbReference>
<reference evidence="2 3" key="1">
    <citation type="submission" date="2012-08" db="EMBL/GenBank/DDBJ databases">
        <title>Whole genome shotgun sequence of Gordonia rhizosphera NBRC 16068.</title>
        <authorList>
            <person name="Takarada H."/>
            <person name="Isaki S."/>
            <person name="Hosoyama A."/>
            <person name="Tsuchikane K."/>
            <person name="Katsumata H."/>
            <person name="Baba S."/>
            <person name="Ohji S."/>
            <person name="Yamazaki S."/>
            <person name="Fujita N."/>
        </authorList>
    </citation>
    <scope>NUCLEOTIDE SEQUENCE [LARGE SCALE GENOMIC DNA]</scope>
    <source>
        <strain evidence="2 3">NBRC 16068</strain>
    </source>
</reference>
<keyword evidence="3" id="KW-1185">Reference proteome</keyword>
<evidence type="ECO:0000313" key="3">
    <source>
        <dbReference type="Proteomes" id="UP000008363"/>
    </source>
</evidence>
<dbReference type="Pfam" id="PF22551">
    <property type="entry name" value="TY-Chap1"/>
    <property type="match status" value="1"/>
</dbReference>
<protein>
    <recommendedName>
        <fullName evidence="1">TY-Chap central domain-containing protein</fullName>
    </recommendedName>
</protein>
<gene>
    <name evidence="2" type="ORF">GORHZ_109_00010</name>
</gene>
<name>K6WEH5_9ACTN</name>
<proteinExistence type="predicted"/>
<feature type="domain" description="TY-Chap central" evidence="1">
    <location>
        <begin position="76"/>
        <end position="197"/>
    </location>
</feature>
<dbReference type="AlphaFoldDB" id="K6WEH5"/>
<comment type="caution">
    <text evidence="2">The sequence shown here is derived from an EMBL/GenBank/DDBJ whole genome shotgun (WGS) entry which is preliminary data.</text>
</comment>
<evidence type="ECO:0000259" key="1">
    <source>
        <dbReference type="Pfam" id="PF22551"/>
    </source>
</evidence>
<organism evidence="2 3">
    <name type="scientific">Gordonia rhizosphera NBRC 16068</name>
    <dbReference type="NCBI Taxonomy" id="1108045"/>
    <lineage>
        <taxon>Bacteria</taxon>
        <taxon>Bacillati</taxon>
        <taxon>Actinomycetota</taxon>
        <taxon>Actinomycetes</taxon>
        <taxon>Mycobacteriales</taxon>
        <taxon>Gordoniaceae</taxon>
        <taxon>Gordonia</taxon>
    </lineage>
</organism>
<evidence type="ECO:0000313" key="2">
    <source>
        <dbReference type="EMBL" id="GAB90587.1"/>
    </source>
</evidence>
<dbReference type="EMBL" id="BAHC01000109">
    <property type="protein sequence ID" value="GAB90587.1"/>
    <property type="molecule type" value="Genomic_DNA"/>
</dbReference>
<dbReference type="eggNOG" id="ENOG5031W6U">
    <property type="taxonomic scope" value="Bacteria"/>
</dbReference>
<sequence>MSADAHPRFSDWGGRGFETVGSFANGRGPCETEVARISMATLRQIWSVPHPSFLAGLGRPRPAGSPVIGTAELGPDRLRTLVRDELEEFAGGAFSINADATITLPAAHIQSSIGISPYAPRIDVFARIADDVTQPRHAESIVADMASTWPGIQLVLDDTELHAAHLIDAETYSRDQLFAGLHVWFEFIDRGLPEIHRRLHPEPRRVAPISPVRHGSSVIVEQLTFRSPPRAASETRLPTGATGGYIHVGKPIRKQVNQHVSVHDCRCESEHSLSFPVHTSRGIRAERGIDLAPINRGAAVCARDLGHDTESCRDAQLADRIPCCVHDAIPHTKLRKTFGRCIGRGRAGRDQEL</sequence>
<dbReference type="InterPro" id="IPR054343">
    <property type="entry name" value="TY-Chap_M"/>
</dbReference>